<gene>
    <name evidence="2" type="ORF">Pcinc_037392</name>
</gene>
<proteinExistence type="predicted"/>
<feature type="compositionally biased region" description="Basic and acidic residues" evidence="1">
    <location>
        <begin position="15"/>
        <end position="30"/>
    </location>
</feature>
<protein>
    <submittedName>
        <fullName evidence="2">Uncharacterized protein</fullName>
    </submittedName>
</protein>
<evidence type="ECO:0000313" key="2">
    <source>
        <dbReference type="EMBL" id="KAK3856283.1"/>
    </source>
</evidence>
<comment type="caution">
    <text evidence="2">The sequence shown here is derived from an EMBL/GenBank/DDBJ whole genome shotgun (WGS) entry which is preliminary data.</text>
</comment>
<feature type="compositionally biased region" description="Polar residues" evidence="1">
    <location>
        <begin position="47"/>
        <end position="57"/>
    </location>
</feature>
<accession>A0AAE1BSX2</accession>
<name>A0AAE1BSX2_PETCI</name>
<reference evidence="2" key="1">
    <citation type="submission" date="2023-10" db="EMBL/GenBank/DDBJ databases">
        <title>Genome assemblies of two species of porcelain crab, Petrolisthes cinctipes and Petrolisthes manimaculis (Anomura: Porcellanidae).</title>
        <authorList>
            <person name="Angst P."/>
        </authorList>
    </citation>
    <scope>NUCLEOTIDE SEQUENCE</scope>
    <source>
        <strain evidence="2">PB745_01</strain>
        <tissue evidence="2">Gill</tissue>
    </source>
</reference>
<dbReference type="Proteomes" id="UP001286313">
    <property type="component" value="Unassembled WGS sequence"/>
</dbReference>
<evidence type="ECO:0000256" key="1">
    <source>
        <dbReference type="SAM" id="MobiDB-lite"/>
    </source>
</evidence>
<sequence>MKYCVLGNDLVGIKGTEKEDGTSLRNERSAKQQRSYVSHGTKVESDPFNSSALKTIEQQQQQQATPAPGDDSGAECVRLGERHKAQG</sequence>
<evidence type="ECO:0000313" key="3">
    <source>
        <dbReference type="Proteomes" id="UP001286313"/>
    </source>
</evidence>
<dbReference type="AlphaFoldDB" id="A0AAE1BSX2"/>
<keyword evidence="3" id="KW-1185">Reference proteome</keyword>
<dbReference type="EMBL" id="JAWQEG010005937">
    <property type="protein sequence ID" value="KAK3856283.1"/>
    <property type="molecule type" value="Genomic_DNA"/>
</dbReference>
<feature type="region of interest" description="Disordered" evidence="1">
    <location>
        <begin position="14"/>
        <end position="87"/>
    </location>
</feature>
<feature type="compositionally biased region" description="Basic and acidic residues" evidence="1">
    <location>
        <begin position="78"/>
        <end position="87"/>
    </location>
</feature>
<organism evidence="2 3">
    <name type="scientific">Petrolisthes cinctipes</name>
    <name type="common">Flat porcelain crab</name>
    <dbReference type="NCBI Taxonomy" id="88211"/>
    <lineage>
        <taxon>Eukaryota</taxon>
        <taxon>Metazoa</taxon>
        <taxon>Ecdysozoa</taxon>
        <taxon>Arthropoda</taxon>
        <taxon>Crustacea</taxon>
        <taxon>Multicrustacea</taxon>
        <taxon>Malacostraca</taxon>
        <taxon>Eumalacostraca</taxon>
        <taxon>Eucarida</taxon>
        <taxon>Decapoda</taxon>
        <taxon>Pleocyemata</taxon>
        <taxon>Anomura</taxon>
        <taxon>Galatheoidea</taxon>
        <taxon>Porcellanidae</taxon>
        <taxon>Petrolisthes</taxon>
    </lineage>
</organism>